<dbReference type="EMBL" id="BSUW01000001">
    <property type="protein sequence ID" value="GMA73142.1"/>
    <property type="molecule type" value="Genomic_DNA"/>
</dbReference>
<name>A0AA37XLS4_9ENTE</name>
<gene>
    <name evidence="1" type="ORF">GCM10025885_21910</name>
</gene>
<protein>
    <submittedName>
        <fullName evidence="1">Uncharacterized protein</fullName>
    </submittedName>
</protein>
<organism evidence="1 2">
    <name type="scientific">Tetragenococcus osmophilus</name>
    <dbReference type="NCBI Taxonomy" id="526944"/>
    <lineage>
        <taxon>Bacteria</taxon>
        <taxon>Bacillati</taxon>
        <taxon>Bacillota</taxon>
        <taxon>Bacilli</taxon>
        <taxon>Lactobacillales</taxon>
        <taxon>Enterococcaceae</taxon>
        <taxon>Tetragenococcus</taxon>
    </lineage>
</organism>
<proteinExistence type="predicted"/>
<dbReference type="Proteomes" id="UP001157039">
    <property type="component" value="Unassembled WGS sequence"/>
</dbReference>
<accession>A0AA37XLS4</accession>
<reference evidence="1 2" key="1">
    <citation type="journal article" date="2014" name="Int. J. Syst. Evol. Microbiol.">
        <title>Complete genome sequence of Corynebacterium casei LMG S-19264T (=DSM 44701T), isolated from a smear-ripened cheese.</title>
        <authorList>
            <consortium name="US DOE Joint Genome Institute (JGI-PGF)"/>
            <person name="Walter F."/>
            <person name="Albersmeier A."/>
            <person name="Kalinowski J."/>
            <person name="Ruckert C."/>
        </authorList>
    </citation>
    <scope>NUCLEOTIDE SEQUENCE [LARGE SCALE GENOMIC DNA]</scope>
    <source>
        <strain evidence="1 2">NBRC 114545</strain>
    </source>
</reference>
<evidence type="ECO:0000313" key="2">
    <source>
        <dbReference type="Proteomes" id="UP001157039"/>
    </source>
</evidence>
<comment type="caution">
    <text evidence="1">The sequence shown here is derived from an EMBL/GenBank/DDBJ whole genome shotgun (WGS) entry which is preliminary data.</text>
</comment>
<dbReference type="AlphaFoldDB" id="A0AA37XLS4"/>
<evidence type="ECO:0000313" key="1">
    <source>
        <dbReference type="EMBL" id="GMA73142.1"/>
    </source>
</evidence>
<sequence length="639" mass="75984">MRVRIKYFPKNDQSYGYFLNRVPQVYFELKEKNDKNLIDYLELFEISRYLNDDVNNTSWPDDFKKNLQDIRNKVNQTIGRYFNNKEIKLKIINEVKQINYESLDSLIKAAEKYKFLKEVSGSEFNNFINMLEKNHLRQLLTSKLLTRKFSYELTENIIANKKNAELVIDSILNDKSSKATVFIPESFTSDKRDKLFIDYINQESPNLNYLKIIDQARFDPSLDEQISLKAKRKYEEIELKHFQNQKDSGITTVVNVLIKKFSPDKAKIVKPDEKESNILTIKLNKNFLDESQDYASVLQNLIYVLGLVDDEFKFSALVNNEEDSTFDRILLMSDKDSYPVTQVFKYKEMIYLTLIRAYIDYLNQNDLYIEQIFKWFFEKYLPTEFSVNGFNIKIPNPEDTYYEKNLKMSAQFHRVLKQYNLYKKYGEIDKELVERIQVPRLSSLPSLYGGKYIYINSRELQQAANIIFSDQSGFGYNENSESPVHNRLIEGIPESSFGENNLRLRELIKQEILVIEKGSVKWKSLNFLYLLKNLFYKRSTNYYYLNRELKELVNRLLDVKNIRIESKLFSQEESEYLDYYLTDRYSNGPGIRNNYMHGSTEDLSEEDNKQNYYILIYLFCLLVIKINEEFDYRDKGETS</sequence>